<evidence type="ECO:0000313" key="1">
    <source>
        <dbReference type="EMBL" id="GFS60950.1"/>
    </source>
</evidence>
<proteinExistence type="predicted"/>
<comment type="caution">
    <text evidence="1">The sequence shown here is derived from an EMBL/GenBank/DDBJ whole genome shotgun (WGS) entry which is preliminary data.</text>
</comment>
<keyword evidence="2" id="KW-1185">Reference proteome</keyword>
<accession>A0A8X6JDF3</accession>
<organism evidence="1 2">
    <name type="scientific">Nephila pilipes</name>
    <name type="common">Giant wood spider</name>
    <name type="synonym">Nephila maculata</name>
    <dbReference type="NCBI Taxonomy" id="299642"/>
    <lineage>
        <taxon>Eukaryota</taxon>
        <taxon>Metazoa</taxon>
        <taxon>Ecdysozoa</taxon>
        <taxon>Arthropoda</taxon>
        <taxon>Chelicerata</taxon>
        <taxon>Arachnida</taxon>
        <taxon>Araneae</taxon>
        <taxon>Araneomorphae</taxon>
        <taxon>Entelegynae</taxon>
        <taxon>Araneoidea</taxon>
        <taxon>Nephilidae</taxon>
        <taxon>Nephila</taxon>
    </lineage>
</organism>
<dbReference type="Proteomes" id="UP000887013">
    <property type="component" value="Unassembled WGS sequence"/>
</dbReference>
<dbReference type="AlphaFoldDB" id="A0A8X6JDF3"/>
<sequence>MDVNWGGLISLAFQARWKTLASAMNCKARHLTIEEAGYGSMCLSITSESQFDGNPSARMGLVSSLPSVKESGIIGDAVDSVLNRLPERIVAIRCVSSRSIVKDRYCSQYEEVPVLSGFKTSISKTDI</sequence>
<name>A0A8X6JDF3_NEPPI</name>
<dbReference type="EMBL" id="BMAW01093543">
    <property type="protein sequence ID" value="GFS60950.1"/>
    <property type="molecule type" value="Genomic_DNA"/>
</dbReference>
<evidence type="ECO:0000313" key="2">
    <source>
        <dbReference type="Proteomes" id="UP000887013"/>
    </source>
</evidence>
<reference evidence="1" key="1">
    <citation type="submission" date="2020-08" db="EMBL/GenBank/DDBJ databases">
        <title>Multicomponent nature underlies the extraordinary mechanical properties of spider dragline silk.</title>
        <authorList>
            <person name="Kono N."/>
            <person name="Nakamura H."/>
            <person name="Mori M."/>
            <person name="Yoshida Y."/>
            <person name="Ohtoshi R."/>
            <person name="Malay A.D."/>
            <person name="Moran D.A.P."/>
            <person name="Tomita M."/>
            <person name="Numata K."/>
            <person name="Arakawa K."/>
        </authorList>
    </citation>
    <scope>NUCLEOTIDE SEQUENCE</scope>
</reference>
<gene>
    <name evidence="1" type="ORF">NPIL_17741</name>
</gene>
<protein>
    <submittedName>
        <fullName evidence="1">Uncharacterized protein</fullName>
    </submittedName>
</protein>